<protein>
    <recommendedName>
        <fullName evidence="3">Post-SET domain-containing protein</fullName>
    </recommendedName>
</protein>
<dbReference type="PANTHER" id="PTHR47325:SF1">
    <property type="entry name" value="HISTONE-LYSINE N-METHYLTRANSFERASE SUVR5"/>
    <property type="match status" value="1"/>
</dbReference>
<dbReference type="Proteomes" id="UP000593576">
    <property type="component" value="Unassembled WGS sequence"/>
</dbReference>
<dbReference type="EMBL" id="JABFAF010270103">
    <property type="protein sequence ID" value="MBA0877966.1"/>
    <property type="molecule type" value="Genomic_DNA"/>
</dbReference>
<proteinExistence type="predicted"/>
<dbReference type="InterPro" id="IPR003616">
    <property type="entry name" value="Post-SET_dom"/>
</dbReference>
<dbReference type="OrthoDB" id="308383at2759"/>
<sequence length="36" mass="4078">MISVGEELTFDYRYELLPGQGYPCQCGASTCRGRLY</sequence>
<evidence type="ECO:0000256" key="1">
    <source>
        <dbReference type="ARBA" id="ARBA00022603"/>
    </source>
</evidence>
<reference evidence="4 5" key="1">
    <citation type="journal article" date="2019" name="Genome Biol. Evol.">
        <title>Insights into the evolution of the New World diploid cottons (Gossypium, subgenus Houzingenia) based on genome sequencing.</title>
        <authorList>
            <person name="Grover C.E."/>
            <person name="Arick M.A. 2nd"/>
            <person name="Thrash A."/>
            <person name="Conover J.L."/>
            <person name="Sanders W.S."/>
            <person name="Peterson D.G."/>
            <person name="Frelichowski J.E."/>
            <person name="Scheffler J.A."/>
            <person name="Scheffler B.E."/>
            <person name="Wendel J.F."/>
        </authorList>
    </citation>
    <scope>NUCLEOTIDE SEQUENCE [LARGE SCALE GENOMIC DNA]</scope>
    <source>
        <strain evidence="4">1</strain>
        <tissue evidence="4">Leaf</tissue>
    </source>
</reference>
<evidence type="ECO:0000256" key="2">
    <source>
        <dbReference type="ARBA" id="ARBA00022679"/>
    </source>
</evidence>
<dbReference type="GO" id="GO:0008168">
    <property type="term" value="F:methyltransferase activity"/>
    <property type="evidence" value="ECO:0007669"/>
    <property type="project" value="UniProtKB-KW"/>
</dbReference>
<gene>
    <name evidence="4" type="ORF">Goshw_030072</name>
</gene>
<evidence type="ECO:0000259" key="3">
    <source>
        <dbReference type="PROSITE" id="PS50868"/>
    </source>
</evidence>
<accession>A0A7J9N4E4</accession>
<dbReference type="InterPro" id="IPR046341">
    <property type="entry name" value="SET_dom_sf"/>
</dbReference>
<comment type="caution">
    <text evidence="4">The sequence shown here is derived from an EMBL/GenBank/DDBJ whole genome shotgun (WGS) entry which is preliminary data.</text>
</comment>
<dbReference type="AlphaFoldDB" id="A0A7J9N4E4"/>
<dbReference type="Gene3D" id="2.170.270.10">
    <property type="entry name" value="SET domain"/>
    <property type="match status" value="1"/>
</dbReference>
<name>A0A7J9N4E4_GOSSC</name>
<dbReference type="GO" id="GO:0032259">
    <property type="term" value="P:methylation"/>
    <property type="evidence" value="ECO:0007669"/>
    <property type="project" value="UniProtKB-KW"/>
</dbReference>
<feature type="domain" description="Post-SET" evidence="3">
    <location>
        <begin position="20"/>
        <end position="36"/>
    </location>
</feature>
<evidence type="ECO:0000313" key="4">
    <source>
        <dbReference type="EMBL" id="MBA0877966.1"/>
    </source>
</evidence>
<dbReference type="PANTHER" id="PTHR47325">
    <property type="entry name" value="HISTONE-LYSINE N-METHYLTRANSFERASE SUVR5"/>
    <property type="match status" value="1"/>
</dbReference>
<keyword evidence="2" id="KW-0808">Transferase</keyword>
<dbReference type="PROSITE" id="PS50868">
    <property type="entry name" value="POST_SET"/>
    <property type="match status" value="1"/>
</dbReference>
<dbReference type="SUPFAM" id="SSF82199">
    <property type="entry name" value="SET domain"/>
    <property type="match status" value="1"/>
</dbReference>
<evidence type="ECO:0000313" key="5">
    <source>
        <dbReference type="Proteomes" id="UP000593576"/>
    </source>
</evidence>
<keyword evidence="5" id="KW-1185">Reference proteome</keyword>
<keyword evidence="1" id="KW-0489">Methyltransferase</keyword>
<organism evidence="4 5">
    <name type="scientific">Gossypium schwendimanii</name>
    <name type="common">Cotton</name>
    <dbReference type="NCBI Taxonomy" id="34291"/>
    <lineage>
        <taxon>Eukaryota</taxon>
        <taxon>Viridiplantae</taxon>
        <taxon>Streptophyta</taxon>
        <taxon>Embryophyta</taxon>
        <taxon>Tracheophyta</taxon>
        <taxon>Spermatophyta</taxon>
        <taxon>Magnoliopsida</taxon>
        <taxon>eudicotyledons</taxon>
        <taxon>Gunneridae</taxon>
        <taxon>Pentapetalae</taxon>
        <taxon>rosids</taxon>
        <taxon>malvids</taxon>
        <taxon>Malvales</taxon>
        <taxon>Malvaceae</taxon>
        <taxon>Malvoideae</taxon>
        <taxon>Gossypium</taxon>
    </lineage>
</organism>